<reference evidence="1 2" key="1">
    <citation type="submission" date="2019-12" db="EMBL/GenBank/DDBJ databases">
        <title>Draft genome sequence of the ascomycete Xylaria multiplex DSM 110363.</title>
        <authorList>
            <person name="Buettner E."/>
            <person name="Kellner H."/>
        </authorList>
    </citation>
    <scope>NUCLEOTIDE SEQUENCE [LARGE SCALE GENOMIC DNA]</scope>
    <source>
        <strain evidence="1 2">DSM 110363</strain>
    </source>
</reference>
<dbReference type="Proteomes" id="UP000481858">
    <property type="component" value="Unassembled WGS sequence"/>
</dbReference>
<proteinExistence type="predicted"/>
<protein>
    <submittedName>
        <fullName evidence="1">Uncharacterized protein</fullName>
    </submittedName>
</protein>
<organism evidence="1 2">
    <name type="scientific">Xylaria multiplex</name>
    <dbReference type="NCBI Taxonomy" id="323545"/>
    <lineage>
        <taxon>Eukaryota</taxon>
        <taxon>Fungi</taxon>
        <taxon>Dikarya</taxon>
        <taxon>Ascomycota</taxon>
        <taxon>Pezizomycotina</taxon>
        <taxon>Sordariomycetes</taxon>
        <taxon>Xylariomycetidae</taxon>
        <taxon>Xylariales</taxon>
        <taxon>Xylariaceae</taxon>
        <taxon>Xylaria</taxon>
    </lineage>
</organism>
<dbReference type="AlphaFoldDB" id="A0A7C8IVT0"/>
<dbReference type="OrthoDB" id="5365129at2759"/>
<name>A0A7C8IVT0_9PEZI</name>
<dbReference type="InParanoid" id="A0A7C8IVT0"/>
<accession>A0A7C8IVT0</accession>
<evidence type="ECO:0000313" key="2">
    <source>
        <dbReference type="Proteomes" id="UP000481858"/>
    </source>
</evidence>
<gene>
    <name evidence="1" type="ORF">GQX73_g4398</name>
</gene>
<sequence>MLPILAVPPIVIGIIGIILGIYETAASHYPTAHPSHTVMRVTVGLDSKDGLHGAGGDMPDVQLFNEVGEFIGKRFKPGKVKSGEYFDITIEHRHKSRQQSSYALLAANGNAICISHITTTWSDGNQYALVGDWGRKCGGTWYYSNIYLLPTGIKPTCLWIDEDTHNFRTGFQVHWPEFSHGEEDPPLDTLEAKEAKANYLCTAGPPFTMHEHPNSHTNKIAFWVPKDRNGSRSEDENRVVASAYGVSRRQIKSRDDNSTTNKFSTQALLDMSLVVSDDESHSAEELCGSPTSVGPDFFNSLTGSFCRMSEKTVWPACGRGNATNNCFNDVVNQLVINGVAARDEPYAKVVDWTSKK</sequence>
<keyword evidence="2" id="KW-1185">Reference proteome</keyword>
<evidence type="ECO:0000313" key="1">
    <source>
        <dbReference type="EMBL" id="KAF2969184.1"/>
    </source>
</evidence>
<dbReference type="EMBL" id="WUBL01000040">
    <property type="protein sequence ID" value="KAF2969184.1"/>
    <property type="molecule type" value="Genomic_DNA"/>
</dbReference>
<comment type="caution">
    <text evidence="1">The sequence shown here is derived from an EMBL/GenBank/DDBJ whole genome shotgun (WGS) entry which is preliminary data.</text>
</comment>